<name>U5MTH2_CLOSA</name>
<dbReference type="EMBL" id="CP006721">
    <property type="protein sequence ID" value="AGX44084.1"/>
    <property type="molecule type" value="Genomic_DNA"/>
</dbReference>
<gene>
    <name evidence="1" type="ORF">CLSA_c31180</name>
</gene>
<evidence type="ECO:0000313" key="2">
    <source>
        <dbReference type="Proteomes" id="UP000017118"/>
    </source>
</evidence>
<reference evidence="1 2" key="1">
    <citation type="journal article" date="2013" name="Genome Announc.">
        <title>Complete Genome Sequence of the Solvent Producer Clostridium saccharobutylicum NCP262 (DSM 13864).</title>
        <authorList>
            <person name="Poehlein A."/>
            <person name="Hartwich K."/>
            <person name="Krabben P."/>
            <person name="Ehrenreich A."/>
            <person name="Liebl W."/>
            <person name="Durre P."/>
            <person name="Gottschalk G."/>
            <person name="Daniel R."/>
        </authorList>
    </citation>
    <scope>NUCLEOTIDE SEQUENCE [LARGE SCALE GENOMIC DNA]</scope>
    <source>
        <strain evidence="1">DSM 13864</strain>
    </source>
</reference>
<dbReference type="GeneID" id="55475472"/>
<keyword evidence="2" id="KW-1185">Reference proteome</keyword>
<dbReference type="PATRIC" id="fig|1345695.10.peg.4519"/>
<dbReference type="HOGENOM" id="CLU_1683536_0_0_9"/>
<organism evidence="1 2">
    <name type="scientific">Clostridium saccharobutylicum DSM 13864</name>
    <dbReference type="NCBI Taxonomy" id="1345695"/>
    <lineage>
        <taxon>Bacteria</taxon>
        <taxon>Bacillati</taxon>
        <taxon>Bacillota</taxon>
        <taxon>Clostridia</taxon>
        <taxon>Eubacteriales</taxon>
        <taxon>Clostridiaceae</taxon>
        <taxon>Clostridium</taxon>
    </lineage>
</organism>
<dbReference type="Proteomes" id="UP000017118">
    <property type="component" value="Chromosome"/>
</dbReference>
<protein>
    <submittedName>
        <fullName evidence="1">Uncharacterized protein</fullName>
    </submittedName>
</protein>
<dbReference type="RefSeq" id="WP_022747227.1">
    <property type="nucleotide sequence ID" value="NC_022571.1"/>
</dbReference>
<accession>U5MTH2</accession>
<sequence>MEMNDILNGLNSCDDSGCESMSNNNCCCEGPGIGGPSFGGNCGFGGFNGCGCGLNSWIWILLILFYCGCGRSGLTGGYGGNNNACCCERKHDDCCGCGGNYGGGLLNSGLLNNCTAYLFLLVILFLCNGFGRNVGGCGGFGNIGGLNCCGNSNFSC</sequence>
<dbReference type="KEGG" id="csb:CLSA_c31180"/>
<proteinExistence type="predicted"/>
<dbReference type="AlphaFoldDB" id="U5MTH2"/>
<evidence type="ECO:0000313" key="1">
    <source>
        <dbReference type="EMBL" id="AGX44084.1"/>
    </source>
</evidence>
<dbReference type="eggNOG" id="ENOG5032H5G">
    <property type="taxonomic scope" value="Bacteria"/>
</dbReference>